<dbReference type="Proteomes" id="UP000791440">
    <property type="component" value="Unassembled WGS sequence"/>
</dbReference>
<evidence type="ECO:0000256" key="1">
    <source>
        <dbReference type="SAM" id="MobiDB-lite"/>
    </source>
</evidence>
<dbReference type="GO" id="GO:0003824">
    <property type="term" value="F:catalytic activity"/>
    <property type="evidence" value="ECO:0007669"/>
    <property type="project" value="InterPro"/>
</dbReference>
<dbReference type="InterPro" id="IPR005135">
    <property type="entry name" value="Endo/exonuclease/phosphatase"/>
</dbReference>
<dbReference type="CDD" id="cd09076">
    <property type="entry name" value="L1-EN"/>
    <property type="match status" value="1"/>
</dbReference>
<name>A0A922CKC8_MANSE</name>
<sequence length="577" mass="65166">MRLPPLRSPTRLPSVAITAKPPPPMVRPHKNRPLVPGGPAIPGYGSGHGNGGARGAKNPRQRPGYHNRRKLALATYNTRTLRTDEKLVELEEEVSRLRWDVIGLSEVRRQGEDSIILKSGNLFYFREGDQQSQGGVGFIIHKSLVNNVVKIESVSARVAYLILRITKRYSLKVIQVYAPTSAHSDDEVEAMYEDISRAIHSSQTYFTVVMGDFNAKLGTRSGNELKMGIFGYGQRNARGQLLADYMEREGLFMMNSFFKKRSQRKWTWLSPKGATRNEIDFIMSTKRRIFNDVSVINAVKTGSDHRMVRGTLNLNVSLERSRLMKSMLRPASAHIKNPESFQLELRNRFECLGECVDVDEYSNRLVKTVQTTGSKFFKTQRPKRTQKISDPTLQLMVERRKMVLQSSGDVTVCRRLNRQICKSLKRDIRQFNTKCVEEAIERNRGSKVFARDLSIGQSLLTKLKTEDGRIISSRPELMGEVEKFYGQLYTSTRRPVCSAATDPRAPLIRHYTEDIPDIDLCEISMALGQLKNNKAPGDDGITAELLKAGGQPILEALQKLFNSVIHEGTTPGIKNQL</sequence>
<comment type="caution">
    <text evidence="3">The sequence shown here is derived from an EMBL/GenBank/DDBJ whole genome shotgun (WGS) entry which is preliminary data.</text>
</comment>
<feature type="region of interest" description="Disordered" evidence="1">
    <location>
        <begin position="1"/>
        <end position="64"/>
    </location>
</feature>
<feature type="compositionally biased region" description="Low complexity" evidence="1">
    <location>
        <begin position="1"/>
        <end position="14"/>
    </location>
</feature>
<reference evidence="3" key="2">
    <citation type="submission" date="2020-12" db="EMBL/GenBank/DDBJ databases">
        <authorList>
            <person name="Kanost M."/>
        </authorList>
    </citation>
    <scope>NUCLEOTIDE SEQUENCE</scope>
</reference>
<feature type="compositionally biased region" description="Gly residues" evidence="1">
    <location>
        <begin position="44"/>
        <end position="54"/>
    </location>
</feature>
<evidence type="ECO:0000259" key="2">
    <source>
        <dbReference type="Pfam" id="PF03372"/>
    </source>
</evidence>
<dbReference type="Pfam" id="PF03372">
    <property type="entry name" value="Exo_endo_phos"/>
    <property type="match status" value="1"/>
</dbReference>
<organism evidence="3 4">
    <name type="scientific">Manduca sexta</name>
    <name type="common">Tobacco hawkmoth</name>
    <name type="synonym">Tobacco hornworm</name>
    <dbReference type="NCBI Taxonomy" id="7130"/>
    <lineage>
        <taxon>Eukaryota</taxon>
        <taxon>Metazoa</taxon>
        <taxon>Ecdysozoa</taxon>
        <taxon>Arthropoda</taxon>
        <taxon>Hexapoda</taxon>
        <taxon>Insecta</taxon>
        <taxon>Pterygota</taxon>
        <taxon>Neoptera</taxon>
        <taxon>Endopterygota</taxon>
        <taxon>Lepidoptera</taxon>
        <taxon>Glossata</taxon>
        <taxon>Ditrysia</taxon>
        <taxon>Bombycoidea</taxon>
        <taxon>Sphingidae</taxon>
        <taxon>Sphinginae</taxon>
        <taxon>Sphingini</taxon>
        <taxon>Manduca</taxon>
    </lineage>
</organism>
<reference evidence="3" key="1">
    <citation type="journal article" date="2016" name="Insect Biochem. Mol. Biol.">
        <title>Multifaceted biological insights from a draft genome sequence of the tobacco hornworm moth, Manduca sexta.</title>
        <authorList>
            <person name="Kanost M.R."/>
            <person name="Arrese E.L."/>
            <person name="Cao X."/>
            <person name="Chen Y.R."/>
            <person name="Chellapilla S."/>
            <person name="Goldsmith M.R."/>
            <person name="Grosse-Wilde E."/>
            <person name="Heckel D.G."/>
            <person name="Herndon N."/>
            <person name="Jiang H."/>
            <person name="Papanicolaou A."/>
            <person name="Qu J."/>
            <person name="Soulages J.L."/>
            <person name="Vogel H."/>
            <person name="Walters J."/>
            <person name="Waterhouse R.M."/>
            <person name="Ahn S.J."/>
            <person name="Almeida F.C."/>
            <person name="An C."/>
            <person name="Aqrawi P."/>
            <person name="Bretschneider A."/>
            <person name="Bryant W.B."/>
            <person name="Bucks S."/>
            <person name="Chao H."/>
            <person name="Chevignon G."/>
            <person name="Christen J.M."/>
            <person name="Clarke D.F."/>
            <person name="Dittmer N.T."/>
            <person name="Ferguson L.C.F."/>
            <person name="Garavelou S."/>
            <person name="Gordon K.H.J."/>
            <person name="Gunaratna R.T."/>
            <person name="Han Y."/>
            <person name="Hauser F."/>
            <person name="He Y."/>
            <person name="Heidel-Fischer H."/>
            <person name="Hirsh A."/>
            <person name="Hu Y."/>
            <person name="Jiang H."/>
            <person name="Kalra D."/>
            <person name="Klinner C."/>
            <person name="Konig C."/>
            <person name="Kovar C."/>
            <person name="Kroll A.R."/>
            <person name="Kuwar S.S."/>
            <person name="Lee S.L."/>
            <person name="Lehman R."/>
            <person name="Li K."/>
            <person name="Li Z."/>
            <person name="Liang H."/>
            <person name="Lovelace S."/>
            <person name="Lu Z."/>
            <person name="Mansfield J.H."/>
            <person name="McCulloch K.J."/>
            <person name="Mathew T."/>
            <person name="Morton B."/>
            <person name="Muzny D.M."/>
            <person name="Neunemann D."/>
            <person name="Ongeri F."/>
            <person name="Pauchet Y."/>
            <person name="Pu L.L."/>
            <person name="Pyrousis I."/>
            <person name="Rao X.J."/>
            <person name="Redding A."/>
            <person name="Roesel C."/>
            <person name="Sanchez-Gracia A."/>
            <person name="Schaack S."/>
            <person name="Shukla A."/>
            <person name="Tetreau G."/>
            <person name="Wang Y."/>
            <person name="Xiong G.H."/>
            <person name="Traut W."/>
            <person name="Walsh T.K."/>
            <person name="Worley K.C."/>
            <person name="Wu D."/>
            <person name="Wu W."/>
            <person name="Wu Y.Q."/>
            <person name="Zhang X."/>
            <person name="Zou Z."/>
            <person name="Zucker H."/>
            <person name="Briscoe A.D."/>
            <person name="Burmester T."/>
            <person name="Clem R.J."/>
            <person name="Feyereisen R."/>
            <person name="Grimmelikhuijzen C.J.P."/>
            <person name="Hamodrakas S.J."/>
            <person name="Hansson B.S."/>
            <person name="Huguet E."/>
            <person name="Jermiin L.S."/>
            <person name="Lan Q."/>
            <person name="Lehman H.K."/>
            <person name="Lorenzen M."/>
            <person name="Merzendorfer H."/>
            <person name="Michalopoulos I."/>
            <person name="Morton D.B."/>
            <person name="Muthukrishnan S."/>
            <person name="Oakeshott J.G."/>
            <person name="Palmer W."/>
            <person name="Park Y."/>
            <person name="Passarelli A.L."/>
            <person name="Rozas J."/>
            <person name="Schwartz L.M."/>
            <person name="Smith W."/>
            <person name="Southgate A."/>
            <person name="Vilcinskas A."/>
            <person name="Vogt R."/>
            <person name="Wang P."/>
            <person name="Werren J."/>
            <person name="Yu X.Q."/>
            <person name="Zhou J.J."/>
            <person name="Brown S.J."/>
            <person name="Scherer S.E."/>
            <person name="Richards S."/>
            <person name="Blissard G.W."/>
        </authorList>
    </citation>
    <scope>NUCLEOTIDE SEQUENCE</scope>
</reference>
<feature type="domain" description="Endonuclease/exonuclease/phosphatase" evidence="2">
    <location>
        <begin position="74"/>
        <end position="305"/>
    </location>
</feature>
<accession>A0A922CKC8</accession>
<dbReference type="PANTHER" id="PTHR47510:SF3">
    <property type="entry name" value="ENDO_EXONUCLEASE_PHOSPHATASE DOMAIN-CONTAINING PROTEIN"/>
    <property type="match status" value="1"/>
</dbReference>
<proteinExistence type="predicted"/>
<dbReference type="EMBL" id="JH668373">
    <property type="protein sequence ID" value="KAG6449362.1"/>
    <property type="molecule type" value="Genomic_DNA"/>
</dbReference>
<evidence type="ECO:0000313" key="4">
    <source>
        <dbReference type="Proteomes" id="UP000791440"/>
    </source>
</evidence>
<gene>
    <name evidence="3" type="ORF">O3G_MSEX006024</name>
</gene>
<keyword evidence="4" id="KW-1185">Reference proteome</keyword>
<dbReference type="AlphaFoldDB" id="A0A922CKC8"/>
<protein>
    <recommendedName>
        <fullName evidence="2">Endonuclease/exonuclease/phosphatase domain-containing protein</fullName>
    </recommendedName>
</protein>
<evidence type="ECO:0000313" key="3">
    <source>
        <dbReference type="EMBL" id="KAG6449362.1"/>
    </source>
</evidence>
<dbReference type="PANTHER" id="PTHR47510">
    <property type="entry name" value="REVERSE TRANSCRIPTASE DOMAIN-CONTAINING PROTEIN"/>
    <property type="match status" value="1"/>
</dbReference>